<dbReference type="Pfam" id="PF00528">
    <property type="entry name" value="BPD_transp_1"/>
    <property type="match status" value="1"/>
</dbReference>
<dbReference type="PANTHER" id="PTHR30151">
    <property type="entry name" value="ALKANE SULFONATE ABC TRANSPORTER-RELATED, MEMBRANE SUBUNIT"/>
    <property type="match status" value="1"/>
</dbReference>
<dbReference type="PROSITE" id="PS50928">
    <property type="entry name" value="ABC_TM1"/>
    <property type="match status" value="1"/>
</dbReference>
<evidence type="ECO:0000256" key="2">
    <source>
        <dbReference type="ARBA" id="ARBA00022448"/>
    </source>
</evidence>
<comment type="similarity">
    <text evidence="7">Belongs to the binding-protein-dependent transport system permease family.</text>
</comment>
<comment type="subcellular location">
    <subcellularLocation>
        <location evidence="1 7">Cell membrane</location>
        <topology evidence="1 7">Multi-pass membrane protein</topology>
    </subcellularLocation>
</comment>
<feature type="transmembrane region" description="Helical" evidence="7">
    <location>
        <begin position="65"/>
        <end position="86"/>
    </location>
</feature>
<dbReference type="AlphaFoldDB" id="A0A0P6X4P7"/>
<dbReference type="RefSeq" id="WP_061918477.1">
    <property type="nucleotide sequence ID" value="NZ_DF967971.1"/>
</dbReference>
<dbReference type="EMBL" id="LGHJ01000017">
    <property type="protein sequence ID" value="KPL74393.1"/>
    <property type="molecule type" value="Genomic_DNA"/>
</dbReference>
<dbReference type="Gene3D" id="1.10.3720.10">
    <property type="entry name" value="MetI-like"/>
    <property type="match status" value="1"/>
</dbReference>
<evidence type="ECO:0000256" key="1">
    <source>
        <dbReference type="ARBA" id="ARBA00004651"/>
    </source>
</evidence>
<name>A0A0P6X4P7_9CHLR</name>
<dbReference type="GO" id="GO:0005886">
    <property type="term" value="C:plasma membrane"/>
    <property type="evidence" value="ECO:0007669"/>
    <property type="project" value="UniProtKB-SubCell"/>
</dbReference>
<keyword evidence="3" id="KW-1003">Cell membrane</keyword>
<keyword evidence="5 7" id="KW-1133">Transmembrane helix</keyword>
<protein>
    <recommendedName>
        <fullName evidence="8">ABC transmembrane type-1 domain-containing protein</fullName>
    </recommendedName>
</protein>
<organism evidence="9 10">
    <name type="scientific">Bellilinea caldifistulae</name>
    <dbReference type="NCBI Taxonomy" id="360411"/>
    <lineage>
        <taxon>Bacteria</taxon>
        <taxon>Bacillati</taxon>
        <taxon>Chloroflexota</taxon>
        <taxon>Anaerolineae</taxon>
        <taxon>Anaerolineales</taxon>
        <taxon>Anaerolineaceae</taxon>
        <taxon>Bellilinea</taxon>
    </lineage>
</organism>
<dbReference type="InterPro" id="IPR000515">
    <property type="entry name" value="MetI-like"/>
</dbReference>
<feature type="domain" description="ABC transmembrane type-1" evidence="8">
    <location>
        <begin position="54"/>
        <end position="238"/>
    </location>
</feature>
<evidence type="ECO:0000313" key="10">
    <source>
        <dbReference type="Proteomes" id="UP000050514"/>
    </source>
</evidence>
<proteinExistence type="inferred from homology"/>
<dbReference type="CDD" id="cd06261">
    <property type="entry name" value="TM_PBP2"/>
    <property type="match status" value="1"/>
</dbReference>
<feature type="transmembrane region" description="Helical" evidence="7">
    <location>
        <begin position="215"/>
        <end position="235"/>
    </location>
</feature>
<keyword evidence="6 7" id="KW-0472">Membrane</keyword>
<evidence type="ECO:0000256" key="7">
    <source>
        <dbReference type="RuleBase" id="RU363032"/>
    </source>
</evidence>
<gene>
    <name evidence="9" type="ORF">AC812_11155</name>
</gene>
<evidence type="ECO:0000256" key="5">
    <source>
        <dbReference type="ARBA" id="ARBA00022989"/>
    </source>
</evidence>
<evidence type="ECO:0000256" key="4">
    <source>
        <dbReference type="ARBA" id="ARBA00022692"/>
    </source>
</evidence>
<keyword evidence="4 7" id="KW-0812">Transmembrane</keyword>
<keyword evidence="10" id="KW-1185">Reference proteome</keyword>
<reference evidence="9 10" key="1">
    <citation type="submission" date="2015-07" db="EMBL/GenBank/DDBJ databases">
        <title>Draft genome of Bellilinea caldifistulae DSM 17877.</title>
        <authorList>
            <person name="Hemp J."/>
            <person name="Ward L.M."/>
            <person name="Pace L.A."/>
            <person name="Fischer W.W."/>
        </authorList>
    </citation>
    <scope>NUCLEOTIDE SEQUENCE [LARGE SCALE GENOMIC DNA]</scope>
    <source>
        <strain evidence="9 10">GOMI-1</strain>
    </source>
</reference>
<evidence type="ECO:0000256" key="6">
    <source>
        <dbReference type="ARBA" id="ARBA00023136"/>
    </source>
</evidence>
<evidence type="ECO:0000259" key="8">
    <source>
        <dbReference type="PROSITE" id="PS50928"/>
    </source>
</evidence>
<dbReference type="SUPFAM" id="SSF161098">
    <property type="entry name" value="MetI-like"/>
    <property type="match status" value="1"/>
</dbReference>
<dbReference type="Proteomes" id="UP000050514">
    <property type="component" value="Unassembled WGS sequence"/>
</dbReference>
<feature type="transmembrane region" description="Helical" evidence="7">
    <location>
        <begin position="176"/>
        <end position="195"/>
    </location>
</feature>
<evidence type="ECO:0000313" key="9">
    <source>
        <dbReference type="EMBL" id="KPL74393.1"/>
    </source>
</evidence>
<dbReference type="PANTHER" id="PTHR30151:SF20">
    <property type="entry name" value="ABC TRANSPORTER PERMEASE PROTEIN HI_0355-RELATED"/>
    <property type="match status" value="1"/>
</dbReference>
<dbReference type="GO" id="GO:0055085">
    <property type="term" value="P:transmembrane transport"/>
    <property type="evidence" value="ECO:0007669"/>
    <property type="project" value="InterPro"/>
</dbReference>
<keyword evidence="2 7" id="KW-0813">Transport</keyword>
<comment type="caution">
    <text evidence="9">The sequence shown here is derived from an EMBL/GenBank/DDBJ whole genome shotgun (WGS) entry which is preliminary data.</text>
</comment>
<dbReference type="STRING" id="360411.AC812_11155"/>
<dbReference type="InterPro" id="IPR035906">
    <property type="entry name" value="MetI-like_sf"/>
</dbReference>
<accession>A0A0P6X4P7</accession>
<feature type="transmembrane region" description="Helical" evidence="7">
    <location>
        <begin position="124"/>
        <end position="143"/>
    </location>
</feature>
<sequence length="254" mass="27677">MKKPQPGGGQIAVLIVLFFLLVWEAAVSLSQIPVYLLPAPSRILQTLFEHPQLYAQASLLTLGEAFAGLLIGLLAGVLIASLLTLMPGLEEGVMTLAILLKSTPLVAIAPLLTIWLGFGILPKIIITALLTFFPVLVNVLSGLQKAENHHLELFHSWHASRGEVFRYLRAPNALPYLFAALKISAPLALIGAVVAEWTGASGGLGRVMWLAYTNLNLPFLFAAIFILAAAGMSLYRLTVWLERRIIFWQSHPEP</sequence>
<dbReference type="PATRIC" id="fig|360411.5.peg.2052"/>
<evidence type="ECO:0000256" key="3">
    <source>
        <dbReference type="ARBA" id="ARBA00022475"/>
    </source>
</evidence>
<feature type="transmembrane region" description="Helical" evidence="7">
    <location>
        <begin position="98"/>
        <end position="118"/>
    </location>
</feature>